<evidence type="ECO:0000259" key="1">
    <source>
        <dbReference type="SMART" id="SM00587"/>
    </source>
</evidence>
<name>A0AAD8A7N9_DIPPU</name>
<dbReference type="SMART" id="SM00587">
    <property type="entry name" value="CHK"/>
    <property type="match status" value="1"/>
</dbReference>
<organism evidence="2 3">
    <name type="scientific">Diploptera punctata</name>
    <name type="common">Pacific beetle cockroach</name>
    <dbReference type="NCBI Taxonomy" id="6984"/>
    <lineage>
        <taxon>Eukaryota</taxon>
        <taxon>Metazoa</taxon>
        <taxon>Ecdysozoa</taxon>
        <taxon>Arthropoda</taxon>
        <taxon>Hexapoda</taxon>
        <taxon>Insecta</taxon>
        <taxon>Pterygota</taxon>
        <taxon>Neoptera</taxon>
        <taxon>Polyneoptera</taxon>
        <taxon>Dictyoptera</taxon>
        <taxon>Blattodea</taxon>
        <taxon>Blaberoidea</taxon>
        <taxon>Blaberidae</taxon>
        <taxon>Diplopterinae</taxon>
        <taxon>Diploptera</taxon>
    </lineage>
</organism>
<dbReference type="Pfam" id="PF02958">
    <property type="entry name" value="EcKL"/>
    <property type="match status" value="1"/>
</dbReference>
<dbReference type="AlphaFoldDB" id="A0AAD8A7N9"/>
<dbReference type="PANTHER" id="PTHR11012:SF55">
    <property type="entry name" value="BHLH DOMAIN-CONTAINING PROTEIN"/>
    <property type="match status" value="1"/>
</dbReference>
<reference evidence="2" key="1">
    <citation type="journal article" date="2023" name="IScience">
        <title>Live-bearing cockroach genome reveals convergent evolutionary mechanisms linked to viviparity in insects and beyond.</title>
        <authorList>
            <person name="Fouks B."/>
            <person name="Harrison M.C."/>
            <person name="Mikhailova A.A."/>
            <person name="Marchal E."/>
            <person name="English S."/>
            <person name="Carruthers M."/>
            <person name="Jennings E.C."/>
            <person name="Chiamaka E.L."/>
            <person name="Frigard R.A."/>
            <person name="Pippel M."/>
            <person name="Attardo G.M."/>
            <person name="Benoit J.B."/>
            <person name="Bornberg-Bauer E."/>
            <person name="Tobe S.S."/>
        </authorList>
    </citation>
    <scope>NUCLEOTIDE SEQUENCE</scope>
    <source>
        <strain evidence="2">Stay&amp;Tobe</strain>
    </source>
</reference>
<dbReference type="EMBL" id="JASPKZ010003799">
    <property type="protein sequence ID" value="KAJ9592868.1"/>
    <property type="molecule type" value="Genomic_DNA"/>
</dbReference>
<keyword evidence="3" id="KW-1185">Reference proteome</keyword>
<dbReference type="PANTHER" id="PTHR11012">
    <property type="entry name" value="PROTEIN KINASE-LIKE DOMAIN-CONTAINING"/>
    <property type="match status" value="1"/>
</dbReference>
<evidence type="ECO:0000313" key="3">
    <source>
        <dbReference type="Proteomes" id="UP001233999"/>
    </source>
</evidence>
<accession>A0AAD8A7N9</accession>
<dbReference type="Proteomes" id="UP001233999">
    <property type="component" value="Unassembled WGS sequence"/>
</dbReference>
<comment type="caution">
    <text evidence="2">The sequence shown here is derived from an EMBL/GenBank/DDBJ whole genome shotgun (WGS) entry which is preliminary data.</text>
</comment>
<dbReference type="SUPFAM" id="SSF56112">
    <property type="entry name" value="Protein kinase-like (PK-like)"/>
    <property type="match status" value="1"/>
</dbReference>
<sequence>MSSNDEKIIVEVTREDLENLLCKELDSNIKVENFTSKSLTKPGDNYGSTILAVEVFYHKDGTTETHKLPIVAKLVPESLFLRQLFDIETTFNKEVRAYTFVAPEFYKLQKEKMFSENEILNVFSKYFGSRSNKQDDINMKADESAVLLMENLKFSGYEIRERRKGLNLKHMEFSIMKLAHFHALAVALKLLKPQVFKEKILKTCEGFEIGKSHDEREIEKSISNTLQFVKDVPECVPYIERIGNALHTDIKMRKEKTEPPPREPFATIVHNDFWVNNMMFKYDKSVNEIDDDKDHEAPTAMKFVDFQVTIYESPVRDLIFFLFTSSEDGLIEKHFDDLIKLYHKTFVEILTKLDCDTQPFSYQHFQEEMNAVLPSEFPHILYLLNPICADSEGMEEQSNVTRDSMFKKRGGDVYKKRVSCFVQKFINNGWL</sequence>
<dbReference type="InterPro" id="IPR004119">
    <property type="entry name" value="EcKL"/>
</dbReference>
<feature type="domain" description="CHK kinase-like" evidence="1">
    <location>
        <begin position="147"/>
        <end position="352"/>
    </location>
</feature>
<reference evidence="2" key="2">
    <citation type="submission" date="2023-05" db="EMBL/GenBank/DDBJ databases">
        <authorList>
            <person name="Fouks B."/>
        </authorList>
    </citation>
    <scope>NUCLEOTIDE SEQUENCE</scope>
    <source>
        <strain evidence="2">Stay&amp;Tobe</strain>
        <tissue evidence="2">Testes</tissue>
    </source>
</reference>
<dbReference type="InterPro" id="IPR011009">
    <property type="entry name" value="Kinase-like_dom_sf"/>
</dbReference>
<dbReference type="InterPro" id="IPR015897">
    <property type="entry name" value="CHK_kinase-like"/>
</dbReference>
<evidence type="ECO:0000313" key="2">
    <source>
        <dbReference type="EMBL" id="KAJ9592868.1"/>
    </source>
</evidence>
<dbReference type="Gene3D" id="3.90.1200.10">
    <property type="match status" value="1"/>
</dbReference>
<proteinExistence type="predicted"/>
<gene>
    <name evidence="2" type="ORF">L9F63_015446</name>
</gene>
<protein>
    <recommendedName>
        <fullName evidence="1">CHK kinase-like domain-containing protein</fullName>
    </recommendedName>
</protein>